<dbReference type="AlphaFoldDB" id="A0A5F2E218"/>
<dbReference type="GO" id="GO:0000166">
    <property type="term" value="F:nucleotide binding"/>
    <property type="evidence" value="ECO:0007669"/>
    <property type="project" value="InterPro"/>
</dbReference>
<dbReference type="SUPFAM" id="SSF51735">
    <property type="entry name" value="NAD(P)-binding Rossmann-fold domains"/>
    <property type="match status" value="1"/>
</dbReference>
<dbReference type="Gene3D" id="3.40.50.720">
    <property type="entry name" value="NAD(P)-binding Rossmann-like Domain"/>
    <property type="match status" value="1"/>
</dbReference>
<gene>
    <name evidence="2" type="ORF">EHQ83_14890</name>
</gene>
<comment type="caution">
    <text evidence="2">The sequence shown here is derived from an EMBL/GenBank/DDBJ whole genome shotgun (WGS) entry which is preliminary data.</text>
</comment>
<dbReference type="Proteomes" id="UP000297613">
    <property type="component" value="Unassembled WGS sequence"/>
</dbReference>
<dbReference type="InterPro" id="IPR036291">
    <property type="entry name" value="NAD(P)-bd_dom_sf"/>
</dbReference>
<feature type="domain" description="Gfo/Idh/MocA-like oxidoreductase N-terminal" evidence="1">
    <location>
        <begin position="5"/>
        <end position="121"/>
    </location>
</feature>
<dbReference type="PANTHER" id="PTHR43249:SF1">
    <property type="entry name" value="D-GLUCOSIDE 3-DEHYDROGENASE"/>
    <property type="match status" value="1"/>
</dbReference>
<accession>A0A5F2E218</accession>
<organism evidence="2 3">
    <name type="scientific">Leptospira yasudae</name>
    <dbReference type="NCBI Taxonomy" id="2202201"/>
    <lineage>
        <taxon>Bacteria</taxon>
        <taxon>Pseudomonadati</taxon>
        <taxon>Spirochaetota</taxon>
        <taxon>Spirochaetia</taxon>
        <taxon>Leptospirales</taxon>
        <taxon>Leptospiraceae</taxon>
        <taxon>Leptospira</taxon>
    </lineage>
</organism>
<proteinExistence type="predicted"/>
<dbReference type="InterPro" id="IPR052515">
    <property type="entry name" value="Gfo/Idh/MocA_Oxidoreductase"/>
</dbReference>
<dbReference type="Gene3D" id="3.30.360.10">
    <property type="entry name" value="Dihydrodipicolinate Reductase, domain 2"/>
    <property type="match status" value="1"/>
</dbReference>
<evidence type="ECO:0000313" key="2">
    <source>
        <dbReference type="EMBL" id="TGL81151.1"/>
    </source>
</evidence>
<dbReference type="PANTHER" id="PTHR43249">
    <property type="entry name" value="UDP-N-ACETYL-2-AMINO-2-DEOXY-D-GLUCURONATE OXIDASE"/>
    <property type="match status" value="1"/>
</dbReference>
<sequence length="319" mass="35965">MFTSAIVGCGQIGTGYDTPGSSKILSHANAYLQSKAISLKGLVDIDHTRIAEASRKWNVPGYTDFDNMMDVVNPDILSICVPTSLHALYLKKALNYNLKMIVLEKPITENIKESEEIIASYCDKRIPILVNYTRRFTPGFIEFRRKIVSGELGKILSVNIKYAKGILNNGSHAIDLCLFLFGSFVDAKILNSRIDFREEDPTVSLFLQFERCDEVFLQACDERFYSIFEMDICYEKGRTTFEQFGHVQKSRSTRPDPIYPGYTDLTEGDIVSTGMELSLKYLIDNVNDFLSKGSSLICTGNDALLSQKLCNQFLKSVEK</sequence>
<dbReference type="EMBL" id="RQGM01000062">
    <property type="protein sequence ID" value="TGL81151.1"/>
    <property type="molecule type" value="Genomic_DNA"/>
</dbReference>
<protein>
    <submittedName>
        <fullName evidence="2">Gfo/Idh/MocA family oxidoreductase</fullName>
    </submittedName>
</protein>
<dbReference type="Pfam" id="PF01408">
    <property type="entry name" value="GFO_IDH_MocA"/>
    <property type="match status" value="1"/>
</dbReference>
<dbReference type="InterPro" id="IPR000683">
    <property type="entry name" value="Gfo/Idh/MocA-like_OxRdtase_N"/>
</dbReference>
<evidence type="ECO:0000259" key="1">
    <source>
        <dbReference type="Pfam" id="PF01408"/>
    </source>
</evidence>
<evidence type="ECO:0000313" key="3">
    <source>
        <dbReference type="Proteomes" id="UP000297613"/>
    </source>
</evidence>
<name>A0A5F2E218_9LEPT</name>
<dbReference type="RefSeq" id="WP_135573163.1">
    <property type="nucleotide sequence ID" value="NZ_RQGK01000015.1"/>
</dbReference>
<reference evidence="2 3" key="1">
    <citation type="journal article" date="2019" name="PLoS Negl. Trop. Dis.">
        <title>Revisiting the worldwide diversity of Leptospira species in the environment.</title>
        <authorList>
            <person name="Vincent A.T."/>
            <person name="Schiettekatte O."/>
            <person name="Bourhy P."/>
            <person name="Veyrier F.J."/>
            <person name="Picardeau M."/>
        </authorList>
    </citation>
    <scope>NUCLEOTIDE SEQUENCE [LARGE SCALE GENOMIC DNA]</scope>
    <source>
        <strain evidence="2 3">201702445</strain>
    </source>
</reference>